<accession>A0A1H1FY13</accession>
<dbReference type="SUPFAM" id="SSF48452">
    <property type="entry name" value="TPR-like"/>
    <property type="match status" value="1"/>
</dbReference>
<gene>
    <name evidence="1" type="ORF">SAMN04489764_3245</name>
</gene>
<dbReference type="PRINTS" id="PR00381">
    <property type="entry name" value="KINESINLIGHT"/>
</dbReference>
<organism evidence="1 2">
    <name type="scientific">Thermostaphylospora chromogena</name>
    <dbReference type="NCBI Taxonomy" id="35622"/>
    <lineage>
        <taxon>Bacteria</taxon>
        <taxon>Bacillati</taxon>
        <taxon>Actinomycetota</taxon>
        <taxon>Actinomycetes</taxon>
        <taxon>Streptosporangiales</taxon>
        <taxon>Thermomonosporaceae</taxon>
        <taxon>Thermostaphylospora</taxon>
    </lineage>
</organism>
<dbReference type="EMBL" id="FNKK01000002">
    <property type="protein sequence ID" value="SDR05679.1"/>
    <property type="molecule type" value="Genomic_DNA"/>
</dbReference>
<keyword evidence="2" id="KW-1185">Reference proteome</keyword>
<name>A0A1H1FY13_9ACTN</name>
<dbReference type="SUPFAM" id="SSF52540">
    <property type="entry name" value="P-loop containing nucleoside triphosphate hydrolases"/>
    <property type="match status" value="1"/>
</dbReference>
<dbReference type="Proteomes" id="UP000217103">
    <property type="component" value="Unassembled WGS sequence"/>
</dbReference>
<protein>
    <submittedName>
        <fullName evidence="1">Tetratricopeptide (TPR) repeat</fullName>
    </submittedName>
</protein>
<dbReference type="Gene3D" id="3.40.50.300">
    <property type="entry name" value="P-loop containing nucleotide triphosphate hydrolases"/>
    <property type="match status" value="1"/>
</dbReference>
<dbReference type="InterPro" id="IPR011990">
    <property type="entry name" value="TPR-like_helical_dom_sf"/>
</dbReference>
<dbReference type="AlphaFoldDB" id="A0A1H1FY13"/>
<dbReference type="PANTHER" id="PTHR46082">
    <property type="entry name" value="ATP/GTP-BINDING PROTEIN-RELATED"/>
    <property type="match status" value="1"/>
</dbReference>
<dbReference type="InterPro" id="IPR027417">
    <property type="entry name" value="P-loop_NTPase"/>
</dbReference>
<dbReference type="InterPro" id="IPR019734">
    <property type="entry name" value="TPR_rpt"/>
</dbReference>
<proteinExistence type="predicted"/>
<evidence type="ECO:0000313" key="2">
    <source>
        <dbReference type="Proteomes" id="UP000217103"/>
    </source>
</evidence>
<dbReference type="STRING" id="35622.SAMN04489764_3245"/>
<dbReference type="PANTHER" id="PTHR46082:SF6">
    <property type="entry name" value="AAA+ ATPASE DOMAIN-CONTAINING PROTEIN-RELATED"/>
    <property type="match status" value="1"/>
</dbReference>
<dbReference type="InterPro" id="IPR053137">
    <property type="entry name" value="NLR-like"/>
</dbReference>
<reference evidence="1 2" key="1">
    <citation type="submission" date="2016-10" db="EMBL/GenBank/DDBJ databases">
        <authorList>
            <person name="de Groot N.N."/>
        </authorList>
    </citation>
    <scope>NUCLEOTIDE SEQUENCE [LARGE SCALE GENOMIC DNA]</scope>
    <source>
        <strain evidence="1 2">DSM 43794</strain>
    </source>
</reference>
<sequence>MAINQVEGSWWAQLAWFATAVVLTVVGHWVTQRILERGHTLERGRPDASVTAPPPVMMQVSAAVSDETRQGKSDPVVVGKLLREPVGFQPRPELMARLEEAAASGKAAVVCALTGARGVGKTHLAAAYARQCAERGWRLVAWINAESRDRVLAGLDAIAAAVRLPQDEDSTVTAERVREWLNRQTERCLVVFDNAVDPGVIEPWLPAVGRVQVVISSTHRGVEVLGERVAVDVFTEDEAVQFLAERTGRVDEAGARLLAEEVGRLPLALAQAAWVIRQQGVSYQDYVHQLRTVKVKQVLRPVRGEGYPHGAAEAVLLSLKQIGRGRKVRLERGLLDLLSVLSSAGVPRQWLHEAAREGMLGKVDGDVAARVDAAIGHLAESSLITISVDGSTVGMHRFIQRVLRDAARMKRRLGTVLAQAAAVVASHHVPLERVALERPGMEAFVEQAAALWANVDHPASKSPRRVINQALRLRDWAGQCLKEAGDLSRAIPMHKQVLDDRMRVLGADHPDTLTSRNNLASAYHSAGKLDQAITLYKQVLDDRMRVLGADHPDTLTSRNNLASAYHSAGKLDQAITLYKQVLDDRMRVLGADHPDTLTSRNNLAYAYHSAGKLDQAITLYKQVLDDRMRVLGADHPDTLASRNNLAGAYHSAGKLDQAITLLEQTLNDRMRVLGADHPDTLASRNNLAYAYHSAGKLDQAIPLYKQTLNDSIRILGADHPDTLASRNNLASAYHSAGKLDQAITLLEQTLNDSIRILGADHPDTLTSRNNLAGAYESAGKLDQAITLYKQTLNDRMRVLGADHPDTLTSRNNLAGAYESAGKLDKAITLYEQTLNDRMRVLGADHPDTLASRNNLASAYESAGKLDKAITLYKQTLNDSMRVLGAEHPLTKLIAGQLAEVRDLGQD</sequence>
<dbReference type="Pfam" id="PF13424">
    <property type="entry name" value="TPR_12"/>
    <property type="match status" value="5"/>
</dbReference>
<evidence type="ECO:0000313" key="1">
    <source>
        <dbReference type="EMBL" id="SDR05679.1"/>
    </source>
</evidence>
<dbReference type="Gene3D" id="1.25.40.10">
    <property type="entry name" value="Tetratricopeptide repeat domain"/>
    <property type="match status" value="3"/>
</dbReference>
<dbReference type="SMART" id="SM00028">
    <property type="entry name" value="TPR"/>
    <property type="match status" value="8"/>
</dbReference>